<dbReference type="InterPro" id="IPR048263">
    <property type="entry name" value="Arb2"/>
</dbReference>
<organism evidence="4">
    <name type="scientific">Angiostrongylus costaricensis</name>
    <name type="common">Nematode worm</name>
    <dbReference type="NCBI Taxonomy" id="334426"/>
    <lineage>
        <taxon>Eukaryota</taxon>
        <taxon>Metazoa</taxon>
        <taxon>Ecdysozoa</taxon>
        <taxon>Nematoda</taxon>
        <taxon>Chromadorea</taxon>
        <taxon>Rhabditida</taxon>
        <taxon>Rhabditina</taxon>
        <taxon>Rhabditomorpha</taxon>
        <taxon>Strongyloidea</taxon>
        <taxon>Metastrongylidae</taxon>
        <taxon>Angiostrongylus</taxon>
    </lineage>
</organism>
<dbReference type="PANTHER" id="PTHR21357:SF4">
    <property type="entry name" value="FAM172 FAMILY PROTEIN HOMOLOG CG10038"/>
    <property type="match status" value="1"/>
</dbReference>
<proteinExistence type="predicted"/>
<accession>A0A0R3PUD3</accession>
<dbReference type="EMBL" id="UYYA01004308">
    <property type="protein sequence ID" value="VDM61084.1"/>
    <property type="molecule type" value="Genomic_DNA"/>
</dbReference>
<evidence type="ECO:0000313" key="2">
    <source>
        <dbReference type="EMBL" id="VDM61084.1"/>
    </source>
</evidence>
<dbReference type="WBParaSite" id="ACOC_0000949801-mRNA-1">
    <property type="protein sequence ID" value="ACOC_0000949801-mRNA-1"/>
    <property type="gene ID" value="ACOC_0000949801"/>
</dbReference>
<gene>
    <name evidence="2" type="ORF">ACOC_LOCUS9499</name>
</gene>
<dbReference type="GO" id="GO:0031048">
    <property type="term" value="P:regulatory ncRNA-mediated heterochromatin formation"/>
    <property type="evidence" value="ECO:0007669"/>
    <property type="project" value="TreeGrafter"/>
</dbReference>
<dbReference type="InterPro" id="IPR053858">
    <property type="entry name" value="Arb2_dom"/>
</dbReference>
<dbReference type="GO" id="GO:0035197">
    <property type="term" value="F:siRNA binding"/>
    <property type="evidence" value="ECO:0007669"/>
    <property type="project" value="TreeGrafter"/>
</dbReference>
<evidence type="ECO:0000313" key="4">
    <source>
        <dbReference type="WBParaSite" id="ACOC_0000949801-mRNA-1"/>
    </source>
</evidence>
<evidence type="ECO:0000313" key="3">
    <source>
        <dbReference type="Proteomes" id="UP000267027"/>
    </source>
</evidence>
<sequence>MADLLTLKDLGYRFDKNGEFRRISDNGRFVFTNQEGYEKLGNIMTTELYSILEDQCGLASKTPRKRKLFEDEQKNLSFVYASSDFRDKSTVVLIIHGSGAVRPGQWSRRLILNEGLNVGSQIPYIQRAHTNDWGVILCNTNTDENVSNVVKFLHAKYHVNMFCQDFAHAVRIYYLYHYFYTTIFRQLSLYIFVVVCLTDSVHFKMPDCSSEAKGPVFINWTADNNFQQIGISDKDNANMFSRVHEIYAGLFIFI</sequence>
<dbReference type="GO" id="GO:0005634">
    <property type="term" value="C:nucleus"/>
    <property type="evidence" value="ECO:0007669"/>
    <property type="project" value="TreeGrafter"/>
</dbReference>
<dbReference type="STRING" id="334426.A0A0R3PUD3"/>
<keyword evidence="3" id="KW-1185">Reference proteome</keyword>
<feature type="domain" description="Arb2" evidence="1">
    <location>
        <begin position="6"/>
        <end position="141"/>
    </location>
</feature>
<dbReference type="PANTHER" id="PTHR21357">
    <property type="entry name" value="FAM172 FAMILY PROTEIN HOMOLOG CG10038"/>
    <property type="match status" value="1"/>
</dbReference>
<name>A0A0R3PUD3_ANGCS</name>
<dbReference type="Pfam" id="PF22749">
    <property type="entry name" value="Arb2"/>
    <property type="match status" value="1"/>
</dbReference>
<dbReference type="Proteomes" id="UP000267027">
    <property type="component" value="Unassembled WGS sequence"/>
</dbReference>
<reference evidence="2 3" key="2">
    <citation type="submission" date="2018-11" db="EMBL/GenBank/DDBJ databases">
        <authorList>
            <consortium name="Pathogen Informatics"/>
        </authorList>
    </citation>
    <scope>NUCLEOTIDE SEQUENCE [LARGE SCALE GENOMIC DNA]</scope>
    <source>
        <strain evidence="2 3">Costa Rica</strain>
    </source>
</reference>
<dbReference type="AlphaFoldDB" id="A0A0R3PUD3"/>
<reference evidence="4" key="1">
    <citation type="submission" date="2017-02" db="UniProtKB">
        <authorList>
            <consortium name="WormBaseParasite"/>
        </authorList>
    </citation>
    <scope>IDENTIFICATION</scope>
</reference>
<protein>
    <submittedName>
        <fullName evidence="4">UPF0528 protein CG10038</fullName>
    </submittedName>
</protein>
<evidence type="ECO:0000259" key="1">
    <source>
        <dbReference type="Pfam" id="PF22749"/>
    </source>
</evidence>
<dbReference type="OrthoDB" id="421951at2759"/>